<name>A0A8S5M0P8_9CAUD</name>
<dbReference type="SUPFAM" id="SSF48371">
    <property type="entry name" value="ARM repeat"/>
    <property type="match status" value="1"/>
</dbReference>
<proteinExistence type="predicted"/>
<feature type="compositionally biased region" description="Polar residues" evidence="1">
    <location>
        <begin position="251"/>
        <end position="260"/>
    </location>
</feature>
<evidence type="ECO:0000313" key="2">
    <source>
        <dbReference type="EMBL" id="DAD75885.1"/>
    </source>
</evidence>
<sequence>MRGITSVAKKAGATIAAAFGVKKLIEFGKSCLDLGSDLAEVQNVVDVTFPQMTAQVDSFAQSAAKNFGLSETMAKQYTGTFGAMAKAFGFSEKQAYDMGTSLTALAGDVASFYNLSQDEAYTKLKSVFTGETESLKDLGVVMTQTALDSYALANGFGKTTAQMSEAEKVALRYQFVQEQLALANGDFARTSGGWANQVRILSLQFQSLKASIGQGLINVFTPVLKMINTLIGRLITLANAFKSFTELITGKKSSGSSAGQMSDLGSAASDASTGLDNASDSADTAASSAKKAGSAAKKAAKEMRSLMGFDQINKLSDPSDNDDNDDSDDDSGKSNTVPDIAPTKANFGELAKGETAIDKIDDKLKGLINKFKELANLFKKGFVIGFGDSEKRIASIKRHLKNIGKILNEIFTDKKVVASANKLLNSIALNAGKVAGSMASIAVTIADNFVGGIDKYLQSSKEYIKNQIVSIFDVSARIFDLVGDFAVAFAEVFAVFSGENAKQCTASLIGIFADTFLGILNLALQFGADILEFITRPFVENKDKLIEVIDNTLAPISILLQTLHQGIKDIFGKINQVYETNIHPMFQSFTDGISEIVSVFLDLYNECISPVLDKIAEKFEDSWKNHVYPAIAESIEFIGKVADLIKVLWEKVLQPFIKWVIQNIYPVIAPILEKVGEIVLNAFDMLSDVIGGILRALGGVIDFVVGVFTGDWKRAWQGIADIFGGIWDGIVGILRVPVNAIIDIINKLVSAVASGVNGIADMLNSISIPEEIPIVGGLSFNLPNWTPNPIPYLAQGGYVKKNTPQLAMIGDNLHQGELVAPEDKLQAMVNTAVATVAGSGGVSRAELESIVNNAVMRIVAALSQMGFYLDGELMAKAVKKAQENLDMRYNPVRVI</sequence>
<dbReference type="EMBL" id="BK014792">
    <property type="protein sequence ID" value="DAD75885.1"/>
    <property type="molecule type" value="Genomic_DNA"/>
</dbReference>
<feature type="region of interest" description="Disordered" evidence="1">
    <location>
        <begin position="312"/>
        <end position="343"/>
    </location>
</feature>
<protein>
    <submittedName>
        <fullName evidence="2">Minor tail protein</fullName>
    </submittedName>
</protein>
<feature type="region of interest" description="Disordered" evidence="1">
    <location>
        <begin position="251"/>
        <end position="282"/>
    </location>
</feature>
<accession>A0A8S5M0P8</accession>
<feature type="compositionally biased region" description="Acidic residues" evidence="1">
    <location>
        <begin position="319"/>
        <end position="329"/>
    </location>
</feature>
<dbReference type="InterPro" id="IPR016024">
    <property type="entry name" value="ARM-type_fold"/>
</dbReference>
<evidence type="ECO:0000256" key="1">
    <source>
        <dbReference type="SAM" id="MobiDB-lite"/>
    </source>
</evidence>
<reference evidence="2" key="1">
    <citation type="journal article" date="2021" name="Proc. Natl. Acad. Sci. U.S.A.">
        <title>A Catalog of Tens of Thousands of Viruses from Human Metagenomes Reveals Hidden Associations with Chronic Diseases.</title>
        <authorList>
            <person name="Tisza M.J."/>
            <person name="Buck C.B."/>
        </authorList>
    </citation>
    <scope>NUCLEOTIDE SEQUENCE</scope>
    <source>
        <strain evidence="2">CtLAw30</strain>
    </source>
</reference>
<organism evidence="2">
    <name type="scientific">Siphoviridae sp. ctLAw30</name>
    <dbReference type="NCBI Taxonomy" id="2826249"/>
    <lineage>
        <taxon>Viruses</taxon>
        <taxon>Duplodnaviria</taxon>
        <taxon>Heunggongvirae</taxon>
        <taxon>Uroviricota</taxon>
        <taxon>Caudoviricetes</taxon>
    </lineage>
</organism>